<dbReference type="InterPro" id="IPR028098">
    <property type="entry name" value="Glyco_trans_4-like_N"/>
</dbReference>
<keyword evidence="3" id="KW-0808">Transferase</keyword>
<proteinExistence type="predicted"/>
<feature type="domain" description="Glycosyltransferase subfamily 4-like N-terminal" evidence="2">
    <location>
        <begin position="12"/>
        <end position="165"/>
    </location>
</feature>
<reference evidence="3" key="1">
    <citation type="journal article" date="2019" name="PLoS Negl. Trop. Dis.">
        <title>Revisiting the worldwide diversity of Leptospira species in the environment.</title>
        <authorList>
            <person name="Vincent A.T."/>
            <person name="Schiettekatte O."/>
            <person name="Bourhy P."/>
            <person name="Veyrier F.J."/>
            <person name="Picardeau M."/>
        </authorList>
    </citation>
    <scope>NUCLEOTIDE SEQUENCE [LARGE SCALE GENOMIC DNA]</scope>
    <source>
        <strain evidence="3">201800277</strain>
    </source>
</reference>
<dbReference type="AlphaFoldDB" id="A0A2M9Y4W7"/>
<organism evidence="3 4">
    <name type="scientific">Leptospira brenneri</name>
    <dbReference type="NCBI Taxonomy" id="2023182"/>
    <lineage>
        <taxon>Bacteria</taxon>
        <taxon>Pseudomonadati</taxon>
        <taxon>Spirochaetota</taxon>
        <taxon>Spirochaetia</taxon>
        <taxon>Leptospirales</taxon>
        <taxon>Leptospiraceae</taxon>
        <taxon>Leptospira</taxon>
    </lineage>
</organism>
<dbReference type="Pfam" id="PF13439">
    <property type="entry name" value="Glyco_transf_4"/>
    <property type="match status" value="1"/>
</dbReference>
<dbReference type="OrthoDB" id="3199616at2"/>
<name>A0A2M9Y4W7_9LEPT</name>
<dbReference type="InterPro" id="IPR001296">
    <property type="entry name" value="Glyco_trans_1"/>
</dbReference>
<dbReference type="Proteomes" id="UP000297891">
    <property type="component" value="Unassembled WGS sequence"/>
</dbReference>
<evidence type="ECO:0000259" key="1">
    <source>
        <dbReference type="Pfam" id="PF00534"/>
    </source>
</evidence>
<evidence type="ECO:0000313" key="3">
    <source>
        <dbReference type="EMBL" id="TGK96724.1"/>
    </source>
</evidence>
<sequence>MILHINTSREWRGGEQQLYYLVQGLASYKISQIVVGQPDSPLETKCKENGYEFVPIDMRGEWDRRAYKNIRSLCISKNIKLIHTHTAHAHTLALLAKRNHLNIPLIVSRRVDFKPKSSFFSRWKYQHPANDYYLPVSQKIKEVMIESKIAPERIITVYSGIDLKRFSKSVPHEYLREEFHIPKKSIVIGNVAALVDHKDQETLLNAISKMRTNIDFRLMIVGDGKLETKLKNQAEQLGITNKVIFTGYRKDIPALLSLFDIFTLTSKEEGLGTSVLDAMASALPIVATNGGGIGEMLDHNEGAYVCSVGDAESIAQGLDKLVGSEELRTKFGAFNKTSVKRFSVTKTVEKTKLIYYSFLGDTLYGEGT</sequence>
<dbReference type="CDD" id="cd03811">
    <property type="entry name" value="GT4_GT28_WabH-like"/>
    <property type="match status" value="1"/>
</dbReference>
<accession>A0A2M9Y4W7</accession>
<dbReference type="PANTHER" id="PTHR12526:SF630">
    <property type="entry name" value="GLYCOSYLTRANSFERASE"/>
    <property type="match status" value="1"/>
</dbReference>
<gene>
    <name evidence="3" type="ORF">EHQ30_09045</name>
</gene>
<dbReference type="Pfam" id="PF00534">
    <property type="entry name" value="Glycos_transf_1"/>
    <property type="match status" value="1"/>
</dbReference>
<dbReference type="EMBL" id="RQFP01000001">
    <property type="protein sequence ID" value="TGK96724.1"/>
    <property type="molecule type" value="Genomic_DNA"/>
</dbReference>
<dbReference type="PANTHER" id="PTHR12526">
    <property type="entry name" value="GLYCOSYLTRANSFERASE"/>
    <property type="match status" value="1"/>
</dbReference>
<dbReference type="SUPFAM" id="SSF53756">
    <property type="entry name" value="UDP-Glycosyltransferase/glycogen phosphorylase"/>
    <property type="match status" value="1"/>
</dbReference>
<feature type="domain" description="Glycosyl transferase family 1" evidence="1">
    <location>
        <begin position="176"/>
        <end position="334"/>
    </location>
</feature>
<dbReference type="Gene3D" id="3.40.50.2000">
    <property type="entry name" value="Glycogen Phosphorylase B"/>
    <property type="match status" value="2"/>
</dbReference>
<evidence type="ECO:0000259" key="2">
    <source>
        <dbReference type="Pfam" id="PF13439"/>
    </source>
</evidence>
<protein>
    <submittedName>
        <fullName evidence="3">Glycosyltransferase</fullName>
    </submittedName>
</protein>
<evidence type="ECO:0000313" key="4">
    <source>
        <dbReference type="Proteomes" id="UP000297891"/>
    </source>
</evidence>
<dbReference type="GO" id="GO:0016757">
    <property type="term" value="F:glycosyltransferase activity"/>
    <property type="evidence" value="ECO:0007669"/>
    <property type="project" value="InterPro"/>
</dbReference>
<dbReference type="RefSeq" id="WP_100789895.1">
    <property type="nucleotide sequence ID" value="NZ_NPDQ01000002.1"/>
</dbReference>
<keyword evidence="4" id="KW-1185">Reference proteome</keyword>
<comment type="caution">
    <text evidence="3">The sequence shown here is derived from an EMBL/GenBank/DDBJ whole genome shotgun (WGS) entry which is preliminary data.</text>
</comment>